<reference evidence="1 2" key="1">
    <citation type="submission" date="2024-09" db="EMBL/GenBank/DDBJ databases">
        <authorList>
            <person name="Sun Q."/>
            <person name="Mori K."/>
        </authorList>
    </citation>
    <scope>NUCLEOTIDE SEQUENCE [LARGE SCALE GENOMIC DNA]</scope>
    <source>
        <strain evidence="1 2">TBRC 1432</strain>
    </source>
</reference>
<keyword evidence="2" id="KW-1185">Reference proteome</keyword>
<sequence>MARIELDPNAYRSITQSPEAYAVLALKANQIKERAEATAPEQTGEYASKFRVHGGRQQQGSPVIYVANDDDAAAHIEWGTKHTPAHKTMSSALESVIE</sequence>
<evidence type="ECO:0008006" key="3">
    <source>
        <dbReference type="Google" id="ProtNLM"/>
    </source>
</evidence>
<evidence type="ECO:0000313" key="1">
    <source>
        <dbReference type="EMBL" id="MFC0547048.1"/>
    </source>
</evidence>
<comment type="caution">
    <text evidence="1">The sequence shown here is derived from an EMBL/GenBank/DDBJ whole genome shotgun (WGS) entry which is preliminary data.</text>
</comment>
<dbReference type="RefSeq" id="WP_273937279.1">
    <property type="nucleotide sequence ID" value="NZ_CP097263.1"/>
</dbReference>
<organism evidence="1 2">
    <name type="scientific">Kutzneria chonburiensis</name>
    <dbReference type="NCBI Taxonomy" id="1483604"/>
    <lineage>
        <taxon>Bacteria</taxon>
        <taxon>Bacillati</taxon>
        <taxon>Actinomycetota</taxon>
        <taxon>Actinomycetes</taxon>
        <taxon>Pseudonocardiales</taxon>
        <taxon>Pseudonocardiaceae</taxon>
        <taxon>Kutzneria</taxon>
    </lineage>
</organism>
<dbReference type="Proteomes" id="UP001589810">
    <property type="component" value="Unassembled WGS sequence"/>
</dbReference>
<dbReference type="EMBL" id="JBHLUD010000013">
    <property type="protein sequence ID" value="MFC0547048.1"/>
    <property type="molecule type" value="Genomic_DNA"/>
</dbReference>
<accession>A0ABV6N3C0</accession>
<proteinExistence type="predicted"/>
<gene>
    <name evidence="1" type="ORF">ACFFH7_36445</name>
</gene>
<protein>
    <recommendedName>
        <fullName evidence="3">HK97 gp10 family phage protein</fullName>
    </recommendedName>
</protein>
<name>A0ABV6N3C0_9PSEU</name>
<evidence type="ECO:0000313" key="2">
    <source>
        <dbReference type="Proteomes" id="UP001589810"/>
    </source>
</evidence>